<evidence type="ECO:0008006" key="4">
    <source>
        <dbReference type="Google" id="ProtNLM"/>
    </source>
</evidence>
<dbReference type="Proteomes" id="UP000181962">
    <property type="component" value="Chromosome"/>
</dbReference>
<feature type="transmembrane region" description="Helical" evidence="1">
    <location>
        <begin position="105"/>
        <end position="122"/>
    </location>
</feature>
<keyword evidence="1" id="KW-1133">Transmembrane helix</keyword>
<keyword evidence="1" id="KW-0472">Membrane</keyword>
<dbReference type="AlphaFoldDB" id="A0A1L3F300"/>
<protein>
    <recommendedName>
        <fullName evidence="4">Alkaline phytoceramidase</fullName>
    </recommendedName>
</protein>
<dbReference type="PANTHER" id="PTHR34368:SF1">
    <property type="entry name" value="OS01G0962200 PROTEIN"/>
    <property type="match status" value="1"/>
</dbReference>
<accession>A0A1L3F300</accession>
<sequence length="272" mass="28645">MLRANHHARETDALLPSVSRRFSFAPPQVREKYLIGALFVLTLVALLAPALPASAWHIPHFVDTRTWLGVPNAGDVLSNLAFLAMGAWGLLRLRAHPDAPAGAGCLFVGLILTCIGSCIYHLDPDAPQRLVADRLGMAVAFAGFLGIAASERISVRAGQAVVVLVTVAGLLAAWVARENLTPWVVVQFGGMALAVGLALTRPRPGALGVSLGGVIFFYALAKLFELGDVTIFEATGHIVSGHTLKHLAAALAAWPVIRALRPVATGSVPSPR</sequence>
<reference evidence="2 3" key="1">
    <citation type="submission" date="2016-11" db="EMBL/GenBank/DDBJ databases">
        <title>Complete Genome Sequence of Bradyrhizobium sp. strain J5, an isolated from soybean nodule in Hokkaido.</title>
        <authorList>
            <person name="Kanehara K."/>
        </authorList>
    </citation>
    <scope>NUCLEOTIDE SEQUENCE [LARGE SCALE GENOMIC DNA]</scope>
    <source>
        <strain evidence="2 3">J5</strain>
    </source>
</reference>
<feature type="transmembrane region" description="Helical" evidence="1">
    <location>
        <begin position="206"/>
        <end position="224"/>
    </location>
</feature>
<dbReference type="PANTHER" id="PTHR34368">
    <property type="entry name" value="OS01G0962200 PROTEIN"/>
    <property type="match status" value="1"/>
</dbReference>
<dbReference type="EMBL" id="CP017637">
    <property type="protein sequence ID" value="APG07678.1"/>
    <property type="molecule type" value="Genomic_DNA"/>
</dbReference>
<gene>
    <name evidence="2" type="ORF">BKD09_04975</name>
</gene>
<evidence type="ECO:0000313" key="3">
    <source>
        <dbReference type="Proteomes" id="UP000181962"/>
    </source>
</evidence>
<organism evidence="2 3">
    <name type="scientific">Bradyrhizobium japonicum</name>
    <dbReference type="NCBI Taxonomy" id="375"/>
    <lineage>
        <taxon>Bacteria</taxon>
        <taxon>Pseudomonadati</taxon>
        <taxon>Pseudomonadota</taxon>
        <taxon>Alphaproteobacteria</taxon>
        <taxon>Hyphomicrobiales</taxon>
        <taxon>Nitrobacteraceae</taxon>
        <taxon>Bradyrhizobium</taxon>
    </lineage>
</organism>
<evidence type="ECO:0000313" key="2">
    <source>
        <dbReference type="EMBL" id="APG07678.1"/>
    </source>
</evidence>
<feature type="transmembrane region" description="Helical" evidence="1">
    <location>
        <begin position="76"/>
        <end position="93"/>
    </location>
</feature>
<keyword evidence="1" id="KW-0812">Transmembrane</keyword>
<proteinExistence type="predicted"/>
<feature type="transmembrane region" description="Helical" evidence="1">
    <location>
        <begin position="182"/>
        <end position="199"/>
    </location>
</feature>
<feature type="transmembrane region" description="Helical" evidence="1">
    <location>
        <begin position="134"/>
        <end position="150"/>
    </location>
</feature>
<dbReference type="RefSeq" id="WP_071917061.1">
    <property type="nucleotide sequence ID" value="NZ_CP017637.1"/>
</dbReference>
<feature type="transmembrane region" description="Helical" evidence="1">
    <location>
        <begin position="157"/>
        <end position="176"/>
    </location>
</feature>
<feature type="transmembrane region" description="Helical" evidence="1">
    <location>
        <begin position="33"/>
        <end position="56"/>
    </location>
</feature>
<name>A0A1L3F300_BRAJP</name>
<evidence type="ECO:0000256" key="1">
    <source>
        <dbReference type="SAM" id="Phobius"/>
    </source>
</evidence>
<dbReference type="OrthoDB" id="6088058at2"/>